<evidence type="ECO:0000313" key="2">
    <source>
        <dbReference type="EMBL" id="TDC18383.1"/>
    </source>
</evidence>
<name>A0A4R4PBK4_9ACTN</name>
<dbReference type="AlphaFoldDB" id="A0A4R4PBK4"/>
<dbReference type="Proteomes" id="UP000295431">
    <property type="component" value="Unassembled WGS sequence"/>
</dbReference>
<comment type="caution">
    <text evidence="2">The sequence shown here is derived from an EMBL/GenBank/DDBJ whole genome shotgun (WGS) entry which is preliminary data.</text>
</comment>
<keyword evidence="1" id="KW-0812">Transmembrane</keyword>
<proteinExistence type="predicted"/>
<feature type="transmembrane region" description="Helical" evidence="1">
    <location>
        <begin position="106"/>
        <end position="123"/>
    </location>
</feature>
<dbReference type="OrthoDB" id="3400600at2"/>
<evidence type="ECO:0000313" key="3">
    <source>
        <dbReference type="Proteomes" id="UP000295431"/>
    </source>
</evidence>
<evidence type="ECO:0000256" key="1">
    <source>
        <dbReference type="SAM" id="Phobius"/>
    </source>
</evidence>
<accession>A0A4R4PBK4</accession>
<keyword evidence="1" id="KW-1133">Transmembrane helix</keyword>
<feature type="transmembrane region" description="Helical" evidence="1">
    <location>
        <begin position="129"/>
        <end position="148"/>
    </location>
</feature>
<dbReference type="RefSeq" id="WP_131938085.1">
    <property type="nucleotide sequence ID" value="NZ_BAAAMX010000057.1"/>
</dbReference>
<keyword evidence="1" id="KW-0472">Membrane</keyword>
<organism evidence="2 3">
    <name type="scientific">Actinomadura bangladeshensis</name>
    <dbReference type="NCBI Taxonomy" id="453573"/>
    <lineage>
        <taxon>Bacteria</taxon>
        <taxon>Bacillati</taxon>
        <taxon>Actinomycetota</taxon>
        <taxon>Actinomycetes</taxon>
        <taxon>Streptosporangiales</taxon>
        <taxon>Thermomonosporaceae</taxon>
        <taxon>Actinomadura</taxon>
    </lineage>
</organism>
<reference evidence="2 3" key="1">
    <citation type="submission" date="2019-03" db="EMBL/GenBank/DDBJ databases">
        <title>Draft genome sequences of novel Actinobacteria.</title>
        <authorList>
            <person name="Sahin N."/>
            <person name="Ay H."/>
            <person name="Saygin H."/>
        </authorList>
    </citation>
    <scope>NUCLEOTIDE SEQUENCE [LARGE SCALE GENOMIC DNA]</scope>
    <source>
        <strain evidence="2 3">DSM 45347</strain>
    </source>
</reference>
<protein>
    <submittedName>
        <fullName evidence="2">Uncharacterized protein</fullName>
    </submittedName>
</protein>
<dbReference type="EMBL" id="SMJW01000020">
    <property type="protein sequence ID" value="TDC18383.1"/>
    <property type="molecule type" value="Genomic_DNA"/>
</dbReference>
<gene>
    <name evidence="2" type="ORF">E1284_06575</name>
</gene>
<keyword evidence="3" id="KW-1185">Reference proteome</keyword>
<sequence length="168" mass="17893">MTLLNFGLAVAAGVLATECTDIAPWCAVRLARWAACRRYAGDPERAALRAAELESVLAMRPTRILKLTTALAFAADAVPTSTRWGVVIQTLAYIKNRPREYLVPQLWLLAPVMLGVIGVILLFDGDVPVGFAVLLAGMAPGALSLLVMDVMGASRRARELASSEAGES</sequence>